<evidence type="ECO:0000313" key="1">
    <source>
        <dbReference type="EMBL" id="GAA4013262.1"/>
    </source>
</evidence>
<comment type="caution">
    <text evidence="1">The sequence shown here is derived from an EMBL/GenBank/DDBJ whole genome shotgun (WGS) entry which is preliminary data.</text>
</comment>
<reference evidence="2" key="1">
    <citation type="journal article" date="2019" name="Int. J. Syst. Evol. Microbiol.">
        <title>The Global Catalogue of Microorganisms (GCM) 10K type strain sequencing project: providing services to taxonomists for standard genome sequencing and annotation.</title>
        <authorList>
            <consortium name="The Broad Institute Genomics Platform"/>
            <consortium name="The Broad Institute Genome Sequencing Center for Infectious Disease"/>
            <person name="Wu L."/>
            <person name="Ma J."/>
        </authorList>
    </citation>
    <scope>NUCLEOTIDE SEQUENCE [LARGE SCALE GENOMIC DNA]</scope>
    <source>
        <strain evidence="2">JCM 17342</strain>
    </source>
</reference>
<gene>
    <name evidence="1" type="ORF">GCM10022247_39960</name>
</gene>
<name>A0ABP7SLA1_9PSEU</name>
<dbReference type="Proteomes" id="UP001501747">
    <property type="component" value="Unassembled WGS sequence"/>
</dbReference>
<keyword evidence="2" id="KW-1185">Reference proteome</keyword>
<evidence type="ECO:0000313" key="2">
    <source>
        <dbReference type="Proteomes" id="UP001501747"/>
    </source>
</evidence>
<proteinExistence type="predicted"/>
<accession>A0ABP7SLA1</accession>
<evidence type="ECO:0008006" key="3">
    <source>
        <dbReference type="Google" id="ProtNLM"/>
    </source>
</evidence>
<dbReference type="EMBL" id="BAABAL010000016">
    <property type="protein sequence ID" value="GAA4013262.1"/>
    <property type="molecule type" value="Genomic_DNA"/>
</dbReference>
<sequence length="138" mass="14619">MTRCHSSRRALVLARLRSIWLTSCLRSAGSSAVCGSSRPANRAAASRATSLFVAVLITRAVMALRACALASSPPPRWAVSRTASVISRCASSCCTRCAAPRPAIVDGRTTLPTLASPLPAPRTRFIGFFTRFTAPATR</sequence>
<protein>
    <recommendedName>
        <fullName evidence="3">Secreted protein</fullName>
    </recommendedName>
</protein>
<organism evidence="1 2">
    <name type="scientific">Allokutzneria multivorans</name>
    <dbReference type="NCBI Taxonomy" id="1142134"/>
    <lineage>
        <taxon>Bacteria</taxon>
        <taxon>Bacillati</taxon>
        <taxon>Actinomycetota</taxon>
        <taxon>Actinomycetes</taxon>
        <taxon>Pseudonocardiales</taxon>
        <taxon>Pseudonocardiaceae</taxon>
        <taxon>Allokutzneria</taxon>
    </lineage>
</organism>